<organism evidence="10 11">
    <name type="scientific">Paenibacillus rhizosphaerae</name>
    <dbReference type="NCBI Taxonomy" id="297318"/>
    <lineage>
        <taxon>Bacteria</taxon>
        <taxon>Bacillati</taxon>
        <taxon>Bacillota</taxon>
        <taxon>Bacilli</taxon>
        <taxon>Bacillales</taxon>
        <taxon>Paenibacillaceae</taxon>
        <taxon>Paenibacillus</taxon>
    </lineage>
</organism>
<keyword evidence="5 9" id="KW-1133">Transmembrane helix</keyword>
<feature type="transmembrane region" description="Helical" evidence="9">
    <location>
        <begin position="143"/>
        <end position="170"/>
    </location>
</feature>
<protein>
    <submittedName>
        <fullName evidence="10">Succinate dehydrogenase</fullName>
    </submittedName>
</protein>
<keyword evidence="6 8" id="KW-0408">Iron</keyword>
<evidence type="ECO:0000256" key="4">
    <source>
        <dbReference type="ARBA" id="ARBA00022723"/>
    </source>
</evidence>
<feature type="transmembrane region" description="Helical" evidence="9">
    <location>
        <begin position="95"/>
        <end position="113"/>
    </location>
</feature>
<dbReference type="InterPro" id="IPR000701">
    <property type="entry name" value="SuccDH_FuR_B_TM-su"/>
</dbReference>
<gene>
    <name evidence="10" type="ORF">BK138_27110</name>
</gene>
<dbReference type="STRING" id="297318.BK138_27110"/>
<feature type="transmembrane region" description="Helical" evidence="9">
    <location>
        <begin position="52"/>
        <end position="74"/>
    </location>
</feature>
<dbReference type="InterPro" id="IPR011138">
    <property type="entry name" value="Cytochrome_b-558"/>
</dbReference>
<evidence type="ECO:0000256" key="3">
    <source>
        <dbReference type="ARBA" id="ARBA00022692"/>
    </source>
</evidence>
<dbReference type="RefSeq" id="WP_076174065.1">
    <property type="nucleotide sequence ID" value="NZ_MRTP01000011.1"/>
</dbReference>
<comment type="caution">
    <text evidence="10">The sequence shown here is derived from an EMBL/GenBank/DDBJ whole genome shotgun (WGS) entry which is preliminary data.</text>
</comment>
<proteinExistence type="predicted"/>
<accession>A0A1R1EEN2</accession>
<dbReference type="EMBL" id="MRTP01000011">
    <property type="protein sequence ID" value="OMF50293.1"/>
    <property type="molecule type" value="Genomic_DNA"/>
</dbReference>
<evidence type="ECO:0000256" key="9">
    <source>
        <dbReference type="SAM" id="Phobius"/>
    </source>
</evidence>
<comment type="subcellular location">
    <subcellularLocation>
        <location evidence="1">Membrane</location>
    </subcellularLocation>
</comment>
<dbReference type="NCBIfam" id="TIGR02046">
    <property type="entry name" value="sdhC_b558_fam"/>
    <property type="match status" value="1"/>
</dbReference>
<keyword evidence="11" id="KW-1185">Reference proteome</keyword>
<feature type="binding site" description="axial binding residue" evidence="8">
    <location>
        <position position="68"/>
    </location>
    <ligand>
        <name>heme</name>
        <dbReference type="ChEBI" id="CHEBI:30413"/>
    </ligand>
    <ligandPart>
        <name>Fe</name>
        <dbReference type="ChEBI" id="CHEBI:18248"/>
    </ligandPart>
</feature>
<evidence type="ECO:0000256" key="2">
    <source>
        <dbReference type="ARBA" id="ARBA00022617"/>
    </source>
</evidence>
<dbReference type="AlphaFoldDB" id="A0A1R1EEN2"/>
<dbReference type="GO" id="GO:0046872">
    <property type="term" value="F:metal ion binding"/>
    <property type="evidence" value="ECO:0007669"/>
    <property type="project" value="UniProtKB-KW"/>
</dbReference>
<dbReference type="Gene3D" id="1.20.1300.10">
    <property type="entry name" value="Fumarate reductase/succinate dehydrogenase, transmembrane subunit"/>
    <property type="match status" value="1"/>
</dbReference>
<evidence type="ECO:0000313" key="10">
    <source>
        <dbReference type="EMBL" id="OMF50293.1"/>
    </source>
</evidence>
<feature type="binding site" description="axial binding residue" evidence="8">
    <location>
        <position position="156"/>
    </location>
    <ligand>
        <name>heme</name>
        <dbReference type="ChEBI" id="CHEBI:30413"/>
    </ligand>
    <ligandPart>
        <name>Fe</name>
        <dbReference type="ChEBI" id="CHEBI:18248"/>
    </ligandPart>
</feature>
<dbReference type="GO" id="GO:0016020">
    <property type="term" value="C:membrane"/>
    <property type="evidence" value="ECO:0007669"/>
    <property type="project" value="UniProtKB-SubCell"/>
</dbReference>
<evidence type="ECO:0000256" key="5">
    <source>
        <dbReference type="ARBA" id="ARBA00022989"/>
    </source>
</evidence>
<feature type="binding site" description="axial binding residue" evidence="8">
    <location>
        <position position="25"/>
    </location>
    <ligand>
        <name>heme</name>
        <dbReference type="ChEBI" id="CHEBI:30413"/>
    </ligand>
    <ligandPart>
        <name>Fe</name>
        <dbReference type="ChEBI" id="CHEBI:18248"/>
    </ligandPart>
</feature>
<feature type="binding site" description="axial binding residue" evidence="8">
    <location>
        <position position="111"/>
    </location>
    <ligand>
        <name>heme</name>
        <dbReference type="ChEBI" id="CHEBI:30413"/>
    </ligand>
    <ligandPart>
        <name>Fe</name>
        <dbReference type="ChEBI" id="CHEBI:18248"/>
    </ligandPart>
</feature>
<evidence type="ECO:0000256" key="8">
    <source>
        <dbReference type="PIRSR" id="PIRSR000170-1"/>
    </source>
</evidence>
<dbReference type="SUPFAM" id="SSF81343">
    <property type="entry name" value="Fumarate reductase respiratory complex transmembrane subunits"/>
    <property type="match status" value="1"/>
</dbReference>
<evidence type="ECO:0000256" key="7">
    <source>
        <dbReference type="ARBA" id="ARBA00023136"/>
    </source>
</evidence>
<dbReference type="Proteomes" id="UP000187172">
    <property type="component" value="Unassembled WGS sequence"/>
</dbReference>
<dbReference type="PIRSF" id="PIRSF000170">
    <property type="entry name" value="Succ_dh_cyt_b558"/>
    <property type="match status" value="1"/>
</dbReference>
<feature type="transmembrane region" description="Helical" evidence="9">
    <location>
        <begin position="182"/>
        <end position="202"/>
    </location>
</feature>
<dbReference type="InterPro" id="IPR016002">
    <property type="entry name" value="Succ_DH_cyt_b558_Firmicute"/>
</dbReference>
<evidence type="ECO:0000256" key="1">
    <source>
        <dbReference type="ARBA" id="ARBA00004370"/>
    </source>
</evidence>
<dbReference type="CDD" id="cd03497">
    <property type="entry name" value="SQR_TypeB_1_TM"/>
    <property type="match status" value="1"/>
</dbReference>
<keyword evidence="2 8" id="KW-0349">Heme</keyword>
<reference evidence="10 11" key="1">
    <citation type="submission" date="2016-11" db="EMBL/GenBank/DDBJ databases">
        <title>Paenibacillus species isolates.</title>
        <authorList>
            <person name="Beno S.M."/>
        </authorList>
    </citation>
    <scope>NUCLEOTIDE SEQUENCE [LARGE SCALE GENOMIC DNA]</scope>
    <source>
        <strain evidence="10 11">FSL R5-0378</strain>
    </source>
</reference>
<name>A0A1R1EEN2_9BACL</name>
<sequence>MKGYYARKLHSLLGVIPLALFFIEHALTNFGAFEGGPERFNAGVKLLNDLPLIFVLEWVLIYLPLIYHGVYGLYIAYQAKPNTGRFNYERNWRYLLQRITGVITFVYIIWHVFETRFQITLGNVTHEGLGSLMHDIVTQPVFFVLYLIGVVSASFHFANGLWSFLVAWGITVGPRAQRVSSYVCMTLFVLVALMFILSLVAFRRAEFQEASVWIDTVKSVLS</sequence>
<keyword evidence="4 8" id="KW-0479">Metal-binding</keyword>
<evidence type="ECO:0000256" key="6">
    <source>
        <dbReference type="ARBA" id="ARBA00023004"/>
    </source>
</evidence>
<dbReference type="InterPro" id="IPR034804">
    <property type="entry name" value="SQR/QFR_C/D"/>
</dbReference>
<dbReference type="Pfam" id="PF01127">
    <property type="entry name" value="Sdh_cyt"/>
    <property type="match status" value="1"/>
</dbReference>
<feature type="transmembrane region" description="Helical" evidence="9">
    <location>
        <begin position="12"/>
        <end position="32"/>
    </location>
</feature>
<evidence type="ECO:0000313" key="11">
    <source>
        <dbReference type="Proteomes" id="UP000187172"/>
    </source>
</evidence>
<keyword evidence="7 9" id="KW-0472">Membrane</keyword>
<keyword evidence="3 9" id="KW-0812">Transmembrane</keyword>